<protein>
    <submittedName>
        <fullName evidence="2">Uncharacterized protein</fullName>
    </submittedName>
</protein>
<feature type="compositionally biased region" description="Basic and acidic residues" evidence="1">
    <location>
        <begin position="230"/>
        <end position="248"/>
    </location>
</feature>
<dbReference type="EMBL" id="RQTK01000170">
    <property type="protein sequence ID" value="RUS85427.1"/>
    <property type="molecule type" value="Genomic_DNA"/>
</dbReference>
<feature type="compositionally biased region" description="Polar residues" evidence="1">
    <location>
        <begin position="187"/>
        <end position="204"/>
    </location>
</feature>
<feature type="compositionally biased region" description="Basic and acidic residues" evidence="1">
    <location>
        <begin position="139"/>
        <end position="159"/>
    </location>
</feature>
<dbReference type="Proteomes" id="UP000271974">
    <property type="component" value="Unassembled WGS sequence"/>
</dbReference>
<evidence type="ECO:0000313" key="2">
    <source>
        <dbReference type="EMBL" id="RUS85427.1"/>
    </source>
</evidence>
<feature type="compositionally biased region" description="Polar residues" evidence="1">
    <location>
        <begin position="53"/>
        <end position="64"/>
    </location>
</feature>
<dbReference type="OrthoDB" id="10576279at2759"/>
<proteinExistence type="predicted"/>
<organism evidence="2 3">
    <name type="scientific">Elysia chlorotica</name>
    <name type="common">Eastern emerald elysia</name>
    <name type="synonym">Sea slug</name>
    <dbReference type="NCBI Taxonomy" id="188477"/>
    <lineage>
        <taxon>Eukaryota</taxon>
        <taxon>Metazoa</taxon>
        <taxon>Spiralia</taxon>
        <taxon>Lophotrochozoa</taxon>
        <taxon>Mollusca</taxon>
        <taxon>Gastropoda</taxon>
        <taxon>Heterobranchia</taxon>
        <taxon>Euthyneura</taxon>
        <taxon>Panpulmonata</taxon>
        <taxon>Sacoglossa</taxon>
        <taxon>Placobranchoidea</taxon>
        <taxon>Plakobranchidae</taxon>
        <taxon>Elysia</taxon>
    </lineage>
</organism>
<feature type="region of interest" description="Disordered" evidence="1">
    <location>
        <begin position="187"/>
        <end position="248"/>
    </location>
</feature>
<comment type="caution">
    <text evidence="2">The sequence shown here is derived from an EMBL/GenBank/DDBJ whole genome shotgun (WGS) entry which is preliminary data.</text>
</comment>
<feature type="non-terminal residue" evidence="2">
    <location>
        <position position="248"/>
    </location>
</feature>
<evidence type="ECO:0000313" key="3">
    <source>
        <dbReference type="Proteomes" id="UP000271974"/>
    </source>
</evidence>
<feature type="region of interest" description="Disordered" evidence="1">
    <location>
        <begin position="134"/>
        <end position="164"/>
    </location>
</feature>
<feature type="region of interest" description="Disordered" evidence="1">
    <location>
        <begin position="27"/>
        <end position="76"/>
    </location>
</feature>
<accession>A0A3S0ZTF2</accession>
<keyword evidence="3" id="KW-1185">Reference proteome</keyword>
<name>A0A3S0ZTF2_ELYCH</name>
<dbReference type="AlphaFoldDB" id="A0A3S0ZTF2"/>
<sequence length="248" mass="27484">MFSDSSAAPDHPVHLISQRFHKPFSTSVVDQARRGQPENQTPHTVNERASRRPTGTTTQVPRSTPKQKEFGSKKYRKHFHDRIIRKGPNFNIRRRNRLCMQSYNEGVSKSSIEYREHLDTNTLAHPLLNKGFATPLKPSAKEGTFKDGKESGIGKEDSRPTGSATKGIFGLPYYAQVKAQGRDAANTLVSSPTKPGISLSSRTMPLTEASLGSCCEKTKTKTKPSTDAQRVLRSESGRKSALEAMRES</sequence>
<reference evidence="2 3" key="1">
    <citation type="submission" date="2019-01" db="EMBL/GenBank/DDBJ databases">
        <title>A draft genome assembly of the solar-powered sea slug Elysia chlorotica.</title>
        <authorList>
            <person name="Cai H."/>
            <person name="Li Q."/>
            <person name="Fang X."/>
            <person name="Li J."/>
            <person name="Curtis N.E."/>
            <person name="Altenburger A."/>
            <person name="Shibata T."/>
            <person name="Feng M."/>
            <person name="Maeda T."/>
            <person name="Schwartz J.A."/>
            <person name="Shigenobu S."/>
            <person name="Lundholm N."/>
            <person name="Nishiyama T."/>
            <person name="Yang H."/>
            <person name="Hasebe M."/>
            <person name="Li S."/>
            <person name="Pierce S.K."/>
            <person name="Wang J."/>
        </authorList>
    </citation>
    <scope>NUCLEOTIDE SEQUENCE [LARGE SCALE GENOMIC DNA]</scope>
    <source>
        <strain evidence="2">EC2010</strain>
        <tissue evidence="2">Whole organism of an adult</tissue>
    </source>
</reference>
<gene>
    <name evidence="2" type="ORF">EGW08_006818</name>
</gene>
<evidence type="ECO:0000256" key="1">
    <source>
        <dbReference type="SAM" id="MobiDB-lite"/>
    </source>
</evidence>